<keyword evidence="13" id="KW-0325">Glycoprotein</keyword>
<reference evidence="17 18" key="1">
    <citation type="journal article" date="2007" name="Nature">
        <title>Evolution of genes and genomes on the Drosophila phylogeny.</title>
        <authorList>
            <consortium name="Drosophila 12 Genomes Consortium"/>
            <person name="Clark A.G."/>
            <person name="Eisen M.B."/>
            <person name="Smith D.R."/>
            <person name="Bergman C.M."/>
            <person name="Oliver B."/>
            <person name="Markow T.A."/>
            <person name="Kaufman T.C."/>
            <person name="Kellis M."/>
            <person name="Gelbart W."/>
            <person name="Iyer V.N."/>
            <person name="Pollard D.A."/>
            <person name="Sackton T.B."/>
            <person name="Larracuente A.M."/>
            <person name="Singh N.D."/>
            <person name="Abad J.P."/>
            <person name="Abt D.N."/>
            <person name="Adryan B."/>
            <person name="Aguade M."/>
            <person name="Akashi H."/>
            <person name="Anderson W.W."/>
            <person name="Aquadro C.F."/>
            <person name="Ardell D.H."/>
            <person name="Arguello R."/>
            <person name="Artieri C.G."/>
            <person name="Barbash D.A."/>
            <person name="Barker D."/>
            <person name="Barsanti P."/>
            <person name="Batterham P."/>
            <person name="Batzoglou S."/>
            <person name="Begun D."/>
            <person name="Bhutkar A."/>
            <person name="Blanco E."/>
            <person name="Bosak S.A."/>
            <person name="Bradley R.K."/>
            <person name="Brand A.D."/>
            <person name="Brent M.R."/>
            <person name="Brooks A.N."/>
            <person name="Brown R.H."/>
            <person name="Butlin R.K."/>
            <person name="Caggese C."/>
            <person name="Calvi B.R."/>
            <person name="Bernardo de Carvalho A."/>
            <person name="Caspi A."/>
            <person name="Castrezana S."/>
            <person name="Celniker S.E."/>
            <person name="Chang J.L."/>
            <person name="Chapple C."/>
            <person name="Chatterji S."/>
            <person name="Chinwalla A."/>
            <person name="Civetta A."/>
            <person name="Clifton S.W."/>
            <person name="Comeron J.M."/>
            <person name="Costello J.C."/>
            <person name="Coyne J.A."/>
            <person name="Daub J."/>
            <person name="David R.G."/>
            <person name="Delcher A.L."/>
            <person name="Delehaunty K."/>
            <person name="Do C.B."/>
            <person name="Ebling H."/>
            <person name="Edwards K."/>
            <person name="Eickbush T."/>
            <person name="Evans J.D."/>
            <person name="Filipski A."/>
            <person name="Findeiss S."/>
            <person name="Freyhult E."/>
            <person name="Fulton L."/>
            <person name="Fulton R."/>
            <person name="Garcia A.C."/>
            <person name="Gardiner A."/>
            <person name="Garfield D.A."/>
            <person name="Garvin B.E."/>
            <person name="Gibson G."/>
            <person name="Gilbert D."/>
            <person name="Gnerre S."/>
            <person name="Godfrey J."/>
            <person name="Good R."/>
            <person name="Gotea V."/>
            <person name="Gravely B."/>
            <person name="Greenberg A.J."/>
            <person name="Griffiths-Jones S."/>
            <person name="Gross S."/>
            <person name="Guigo R."/>
            <person name="Gustafson E.A."/>
            <person name="Haerty W."/>
            <person name="Hahn M.W."/>
            <person name="Halligan D.L."/>
            <person name="Halpern A.L."/>
            <person name="Halter G.M."/>
            <person name="Han M.V."/>
            <person name="Heger A."/>
            <person name="Hillier L."/>
            <person name="Hinrichs A.S."/>
            <person name="Holmes I."/>
            <person name="Hoskins R.A."/>
            <person name="Hubisz M.J."/>
            <person name="Hultmark D."/>
            <person name="Huntley M.A."/>
            <person name="Jaffe D.B."/>
            <person name="Jagadeeshan S."/>
            <person name="Jeck W.R."/>
            <person name="Johnson J."/>
            <person name="Jones C.D."/>
            <person name="Jordan W.C."/>
            <person name="Karpen G.H."/>
            <person name="Kataoka E."/>
            <person name="Keightley P.D."/>
            <person name="Kheradpour P."/>
            <person name="Kirkness E.F."/>
            <person name="Koerich L.B."/>
            <person name="Kristiansen K."/>
            <person name="Kudrna D."/>
            <person name="Kulathinal R.J."/>
            <person name="Kumar S."/>
            <person name="Kwok R."/>
            <person name="Lander E."/>
            <person name="Langley C.H."/>
            <person name="Lapoint R."/>
            <person name="Lazzaro B.P."/>
            <person name="Lee S.J."/>
            <person name="Levesque L."/>
            <person name="Li R."/>
            <person name="Lin C.F."/>
            <person name="Lin M.F."/>
            <person name="Lindblad-Toh K."/>
            <person name="Llopart A."/>
            <person name="Long M."/>
            <person name="Low L."/>
            <person name="Lozovsky E."/>
            <person name="Lu J."/>
            <person name="Luo M."/>
            <person name="Machado C.A."/>
            <person name="Makalowski W."/>
            <person name="Marzo M."/>
            <person name="Matsuda M."/>
            <person name="Matzkin L."/>
            <person name="McAllister B."/>
            <person name="McBride C.S."/>
            <person name="McKernan B."/>
            <person name="McKernan K."/>
            <person name="Mendez-Lago M."/>
            <person name="Minx P."/>
            <person name="Mollenhauer M.U."/>
            <person name="Montooth K."/>
            <person name="Mount S.M."/>
            <person name="Mu X."/>
            <person name="Myers E."/>
            <person name="Negre B."/>
            <person name="Newfeld S."/>
            <person name="Nielsen R."/>
            <person name="Noor M.A."/>
            <person name="O'Grady P."/>
            <person name="Pachter L."/>
            <person name="Papaceit M."/>
            <person name="Parisi M.J."/>
            <person name="Parisi M."/>
            <person name="Parts L."/>
            <person name="Pedersen J.S."/>
            <person name="Pesole G."/>
            <person name="Phillippy A.M."/>
            <person name="Ponting C.P."/>
            <person name="Pop M."/>
            <person name="Porcelli D."/>
            <person name="Powell J.R."/>
            <person name="Prohaska S."/>
            <person name="Pruitt K."/>
            <person name="Puig M."/>
            <person name="Quesneville H."/>
            <person name="Ram K.R."/>
            <person name="Rand D."/>
            <person name="Rasmussen M.D."/>
            <person name="Reed L.K."/>
            <person name="Reenan R."/>
            <person name="Reily A."/>
            <person name="Remington K.A."/>
            <person name="Rieger T.T."/>
            <person name="Ritchie M.G."/>
            <person name="Robin C."/>
            <person name="Rogers Y.H."/>
            <person name="Rohde C."/>
            <person name="Rozas J."/>
            <person name="Rubenfield M.J."/>
            <person name="Ruiz A."/>
            <person name="Russo S."/>
            <person name="Salzberg S.L."/>
            <person name="Sanchez-Gracia A."/>
            <person name="Saranga D.J."/>
            <person name="Sato H."/>
            <person name="Schaeffer S.W."/>
            <person name="Schatz M.C."/>
            <person name="Schlenke T."/>
            <person name="Schwartz R."/>
            <person name="Segarra C."/>
            <person name="Singh R.S."/>
            <person name="Sirot L."/>
            <person name="Sirota M."/>
            <person name="Sisneros N.B."/>
            <person name="Smith C.D."/>
            <person name="Smith T.F."/>
            <person name="Spieth J."/>
            <person name="Stage D.E."/>
            <person name="Stark A."/>
            <person name="Stephan W."/>
            <person name="Strausberg R.L."/>
            <person name="Strempel S."/>
            <person name="Sturgill D."/>
            <person name="Sutton G."/>
            <person name="Sutton G.G."/>
            <person name="Tao W."/>
            <person name="Teichmann S."/>
            <person name="Tobari Y.N."/>
            <person name="Tomimura Y."/>
            <person name="Tsolas J.M."/>
            <person name="Valente V.L."/>
            <person name="Venter E."/>
            <person name="Venter J.C."/>
            <person name="Vicario S."/>
            <person name="Vieira F.G."/>
            <person name="Vilella A.J."/>
            <person name="Villasante A."/>
            <person name="Walenz B."/>
            <person name="Wang J."/>
            <person name="Wasserman M."/>
            <person name="Watts T."/>
            <person name="Wilson D."/>
            <person name="Wilson R.K."/>
            <person name="Wing R.A."/>
            <person name="Wolfner M.F."/>
            <person name="Wong A."/>
            <person name="Wong G.K."/>
            <person name="Wu C.I."/>
            <person name="Wu G."/>
            <person name="Yamamoto D."/>
            <person name="Yang H.P."/>
            <person name="Yang S.P."/>
            <person name="Yorke J.A."/>
            <person name="Yoshida K."/>
            <person name="Zdobnov E."/>
            <person name="Zhang P."/>
            <person name="Zhang Y."/>
            <person name="Zimin A.V."/>
            <person name="Baldwin J."/>
            <person name="Abdouelleil A."/>
            <person name="Abdulkadir J."/>
            <person name="Abebe A."/>
            <person name="Abera B."/>
            <person name="Abreu J."/>
            <person name="Acer S.C."/>
            <person name="Aftuck L."/>
            <person name="Alexander A."/>
            <person name="An P."/>
            <person name="Anderson E."/>
            <person name="Anderson S."/>
            <person name="Arachi H."/>
            <person name="Azer M."/>
            <person name="Bachantsang P."/>
            <person name="Barry A."/>
            <person name="Bayul T."/>
            <person name="Berlin A."/>
            <person name="Bessette D."/>
            <person name="Bloom T."/>
            <person name="Blye J."/>
            <person name="Boguslavskiy L."/>
            <person name="Bonnet C."/>
            <person name="Boukhgalter B."/>
            <person name="Bourzgui I."/>
            <person name="Brown A."/>
            <person name="Cahill P."/>
            <person name="Channer S."/>
            <person name="Cheshatsang Y."/>
            <person name="Chuda L."/>
            <person name="Citroen M."/>
            <person name="Collymore A."/>
            <person name="Cooke P."/>
            <person name="Costello M."/>
            <person name="D'Aco K."/>
            <person name="Daza R."/>
            <person name="De Haan G."/>
            <person name="DeGray S."/>
            <person name="DeMaso C."/>
            <person name="Dhargay N."/>
            <person name="Dooley K."/>
            <person name="Dooley E."/>
            <person name="Doricent M."/>
            <person name="Dorje P."/>
            <person name="Dorjee K."/>
            <person name="Dupes A."/>
            <person name="Elong R."/>
            <person name="Falk J."/>
            <person name="Farina A."/>
            <person name="Faro S."/>
            <person name="Ferguson D."/>
            <person name="Fisher S."/>
            <person name="Foley C.D."/>
            <person name="Franke A."/>
            <person name="Friedrich D."/>
            <person name="Gadbois L."/>
            <person name="Gearin G."/>
            <person name="Gearin C.R."/>
            <person name="Giannoukos G."/>
            <person name="Goode T."/>
            <person name="Graham J."/>
            <person name="Grandbois E."/>
            <person name="Grewal S."/>
            <person name="Gyaltsen K."/>
            <person name="Hafez N."/>
            <person name="Hagos B."/>
            <person name="Hall J."/>
            <person name="Henson C."/>
            <person name="Hollinger A."/>
            <person name="Honan T."/>
            <person name="Huard M.D."/>
            <person name="Hughes L."/>
            <person name="Hurhula B."/>
            <person name="Husby M.E."/>
            <person name="Kamat A."/>
            <person name="Kanga B."/>
            <person name="Kashin S."/>
            <person name="Khazanovich D."/>
            <person name="Kisner P."/>
            <person name="Lance K."/>
            <person name="Lara M."/>
            <person name="Lee W."/>
            <person name="Lennon N."/>
            <person name="Letendre F."/>
            <person name="LeVine R."/>
            <person name="Lipovsky A."/>
            <person name="Liu X."/>
            <person name="Liu J."/>
            <person name="Liu S."/>
            <person name="Lokyitsang T."/>
            <person name="Lokyitsang Y."/>
            <person name="Lubonja R."/>
            <person name="Lui A."/>
            <person name="MacDonald P."/>
            <person name="Magnisalis V."/>
            <person name="Maru K."/>
            <person name="Matthews C."/>
            <person name="McCusker W."/>
            <person name="McDonough S."/>
            <person name="Mehta T."/>
            <person name="Meldrim J."/>
            <person name="Meneus L."/>
            <person name="Mihai O."/>
            <person name="Mihalev A."/>
            <person name="Mihova T."/>
            <person name="Mittelman R."/>
            <person name="Mlenga V."/>
            <person name="Montmayeur A."/>
            <person name="Mulrain L."/>
            <person name="Navidi A."/>
            <person name="Naylor J."/>
            <person name="Negash T."/>
            <person name="Nguyen T."/>
            <person name="Nguyen N."/>
            <person name="Nicol R."/>
            <person name="Norbu C."/>
            <person name="Norbu N."/>
            <person name="Novod N."/>
            <person name="O'Neill B."/>
            <person name="Osman S."/>
            <person name="Markiewicz E."/>
            <person name="Oyono O.L."/>
            <person name="Patti C."/>
            <person name="Phunkhang P."/>
            <person name="Pierre F."/>
            <person name="Priest M."/>
            <person name="Raghuraman S."/>
            <person name="Rege F."/>
            <person name="Reyes R."/>
            <person name="Rise C."/>
            <person name="Rogov P."/>
            <person name="Ross K."/>
            <person name="Ryan E."/>
            <person name="Settipalli S."/>
            <person name="Shea T."/>
            <person name="Sherpa N."/>
            <person name="Shi L."/>
            <person name="Shih D."/>
            <person name="Sparrow T."/>
            <person name="Spaulding J."/>
            <person name="Stalker J."/>
            <person name="Stange-Thomann N."/>
            <person name="Stavropoulos S."/>
            <person name="Stone C."/>
            <person name="Strader C."/>
            <person name="Tesfaye S."/>
            <person name="Thomson T."/>
            <person name="Thoulutsang Y."/>
            <person name="Thoulutsang D."/>
            <person name="Topham K."/>
            <person name="Topping I."/>
            <person name="Tsamla T."/>
            <person name="Vassiliev H."/>
            <person name="Vo A."/>
            <person name="Wangchuk T."/>
            <person name="Wangdi T."/>
            <person name="Weiand M."/>
            <person name="Wilkinson J."/>
            <person name="Wilson A."/>
            <person name="Yadav S."/>
            <person name="Young G."/>
            <person name="Yu Q."/>
            <person name="Zembek L."/>
            <person name="Zhong D."/>
            <person name="Zimmer A."/>
            <person name="Zwirko Z."/>
            <person name="Jaffe D.B."/>
            <person name="Alvarez P."/>
            <person name="Brockman W."/>
            <person name="Butler J."/>
            <person name="Chin C."/>
            <person name="Gnerre S."/>
            <person name="Grabherr M."/>
            <person name="Kleber M."/>
            <person name="Mauceli E."/>
            <person name="MacCallum I."/>
        </authorList>
    </citation>
    <scope>NUCLEOTIDE SEQUENCE [LARGE SCALE GENOMIC DNA]</scope>
    <source>
        <strain evidence="18">Tucson 15081-1352.22</strain>
    </source>
</reference>
<evidence type="ECO:0000256" key="11">
    <source>
        <dbReference type="ARBA" id="ARBA00023136"/>
    </source>
</evidence>
<dbReference type="PANTHER" id="PTHR21142:SF2">
    <property type="entry name" value="BETA-SARCOGLYCAN"/>
    <property type="match status" value="1"/>
</dbReference>
<dbReference type="AlphaFoldDB" id="B4K875"/>
<dbReference type="FunCoup" id="B4K875">
    <property type="interactions" value="273"/>
</dbReference>
<dbReference type="InterPro" id="IPR006875">
    <property type="entry name" value="Sarcoglycan"/>
</dbReference>
<dbReference type="GO" id="GO:0005856">
    <property type="term" value="C:cytoskeleton"/>
    <property type="evidence" value="ECO:0007669"/>
    <property type="project" value="UniProtKB-SubCell"/>
</dbReference>
<evidence type="ECO:0000256" key="9">
    <source>
        <dbReference type="ARBA" id="ARBA00022968"/>
    </source>
</evidence>
<dbReference type="OrthoDB" id="5843723at2759"/>
<keyword evidence="7" id="KW-0963">Cytoplasm</keyword>
<dbReference type="PANTHER" id="PTHR21142">
    <property type="entry name" value="SARCOGLYCANS"/>
    <property type="match status" value="1"/>
</dbReference>
<comment type="similarity">
    <text evidence="4">Belongs to the sarcoglycan beta/delta/gamma/zeta family.</text>
</comment>
<evidence type="ECO:0000256" key="7">
    <source>
        <dbReference type="ARBA" id="ARBA00022490"/>
    </source>
</evidence>
<comment type="subunit">
    <text evidence="15">Cross-link to form 2 major subcomplexes: one consisting of SGCB, SGCD and SGCG and the other consisting of SGCB and SGCD. The association between SGCB and SGCG is particularly strong while SGCA is loosely associated with the other sarcoglycans.</text>
</comment>
<dbReference type="HOGENOM" id="CLU_066515_0_0_1"/>
<evidence type="ECO:0000256" key="14">
    <source>
        <dbReference type="ARBA" id="ARBA00023212"/>
    </source>
</evidence>
<dbReference type="InParanoid" id="B4K875"/>
<name>B4K875_DROMO</name>
<dbReference type="eggNOG" id="ENOG502QUW4">
    <property type="taxonomic scope" value="Eukaryota"/>
</dbReference>
<evidence type="ECO:0000313" key="18">
    <source>
        <dbReference type="Proteomes" id="UP000009192"/>
    </source>
</evidence>
<sequence>MCVMQCACLRNSSICTYRLIIPHTHNTQLGKNQFCKILKRKMDIFENTFVRGPSPSYSDEANSETALSVTLPIGGVEMDLGRKDSKSDTVNFFDEKFNSDYDNDSYSHLHPGRQNRNSYAFWTAVVVLLMLTIGNLILTLTIMSVLRLGKGVKGMELIPEVDLIKFYDETDLDRVQTNALGIHGFSDVPVSISSDGEYSGVHLRVFRNLNSASALNERDLVVLDKGGIAIEANMFEIKDPTDHATIFTTHRPQYNIPDGVEGVLQTKVASASRVSSPIDVPLIMDSDGHIAIKGSEGVFFDGATIEVQVEHHVSLNSTQGATVLEAGKGIFLDMDRIPVVSSELGLRTGSVQYKICVCMPIGVLFRIAIPRVHNGPKISCAHFDSQFDPCEIN</sequence>
<dbReference type="KEGG" id="dmo:Dmoj_GI22789"/>
<keyword evidence="10 16" id="KW-1133">Transmembrane helix</keyword>
<keyword evidence="9" id="KW-0735">Signal-anchor</keyword>
<protein>
    <recommendedName>
        <fullName evidence="5">Beta-sarcoglycan</fullName>
    </recommendedName>
</protein>
<keyword evidence="14" id="KW-0206">Cytoskeleton</keyword>
<evidence type="ECO:0000256" key="10">
    <source>
        <dbReference type="ARBA" id="ARBA00022989"/>
    </source>
</evidence>
<evidence type="ECO:0000256" key="2">
    <source>
        <dbReference type="ARBA" id="ARBA00004245"/>
    </source>
</evidence>
<evidence type="ECO:0000256" key="16">
    <source>
        <dbReference type="SAM" id="Phobius"/>
    </source>
</evidence>
<evidence type="ECO:0000256" key="15">
    <source>
        <dbReference type="ARBA" id="ARBA00026041"/>
    </source>
</evidence>
<organism evidence="17 18">
    <name type="scientific">Drosophila mojavensis</name>
    <name type="common">Fruit fly</name>
    <dbReference type="NCBI Taxonomy" id="7230"/>
    <lineage>
        <taxon>Eukaryota</taxon>
        <taxon>Metazoa</taxon>
        <taxon>Ecdysozoa</taxon>
        <taxon>Arthropoda</taxon>
        <taxon>Hexapoda</taxon>
        <taxon>Insecta</taxon>
        <taxon>Pterygota</taxon>
        <taxon>Neoptera</taxon>
        <taxon>Endopterygota</taxon>
        <taxon>Diptera</taxon>
        <taxon>Brachycera</taxon>
        <taxon>Muscomorpha</taxon>
        <taxon>Ephydroidea</taxon>
        <taxon>Drosophilidae</taxon>
        <taxon>Drosophila</taxon>
    </lineage>
</organism>
<comment type="function">
    <text evidence="1">Component of the sarcoglycan complex, a subcomplex of the dystrophin-glycoprotein complex which forms a link between the F-actin cytoskeleton and the extracellular matrix.</text>
</comment>
<feature type="transmembrane region" description="Helical" evidence="16">
    <location>
        <begin position="119"/>
        <end position="146"/>
    </location>
</feature>
<keyword evidence="6" id="KW-1003">Cell membrane</keyword>
<dbReference type="GO" id="GO:0042383">
    <property type="term" value="C:sarcolemma"/>
    <property type="evidence" value="ECO:0007669"/>
    <property type="project" value="UniProtKB-SubCell"/>
</dbReference>
<evidence type="ECO:0000256" key="5">
    <source>
        <dbReference type="ARBA" id="ARBA00015329"/>
    </source>
</evidence>
<dbReference type="EMBL" id="CH933806">
    <property type="protein sequence ID" value="EDW15429.2"/>
    <property type="molecule type" value="Genomic_DNA"/>
</dbReference>
<evidence type="ECO:0000256" key="13">
    <source>
        <dbReference type="ARBA" id="ARBA00023180"/>
    </source>
</evidence>
<evidence type="ECO:0000313" key="17">
    <source>
        <dbReference type="EMBL" id="EDW15429.2"/>
    </source>
</evidence>
<dbReference type="GO" id="GO:0016012">
    <property type="term" value="C:sarcoglycan complex"/>
    <property type="evidence" value="ECO:0007669"/>
    <property type="project" value="InterPro"/>
</dbReference>
<keyword evidence="11 16" id="KW-0472">Membrane</keyword>
<evidence type="ECO:0000256" key="6">
    <source>
        <dbReference type="ARBA" id="ARBA00022475"/>
    </source>
</evidence>
<dbReference type="Proteomes" id="UP000009192">
    <property type="component" value="Unassembled WGS sequence"/>
</dbReference>
<evidence type="ECO:0000256" key="1">
    <source>
        <dbReference type="ARBA" id="ARBA00002860"/>
    </source>
</evidence>
<accession>B4K875</accession>
<evidence type="ECO:0000256" key="3">
    <source>
        <dbReference type="ARBA" id="ARBA00004274"/>
    </source>
</evidence>
<dbReference type="Pfam" id="PF04790">
    <property type="entry name" value="Sarcoglycan_1"/>
    <property type="match status" value="1"/>
</dbReference>
<proteinExistence type="inferred from homology"/>
<keyword evidence="18" id="KW-1185">Reference proteome</keyword>
<keyword evidence="12" id="KW-1015">Disulfide bond</keyword>
<evidence type="ECO:0000256" key="4">
    <source>
        <dbReference type="ARBA" id="ARBA00007574"/>
    </source>
</evidence>
<evidence type="ECO:0000256" key="12">
    <source>
        <dbReference type="ARBA" id="ARBA00023157"/>
    </source>
</evidence>
<dbReference type="InterPro" id="IPR027659">
    <property type="entry name" value="Sgcb"/>
</dbReference>
<comment type="subcellular location">
    <subcellularLocation>
        <location evidence="3">Cell membrane</location>
        <location evidence="3">Sarcolemma</location>
        <topology evidence="3">Single-pass type II membrane protein</topology>
    </subcellularLocation>
    <subcellularLocation>
        <location evidence="2">Cytoplasm</location>
        <location evidence="2">Cytoskeleton</location>
    </subcellularLocation>
</comment>
<evidence type="ECO:0000256" key="8">
    <source>
        <dbReference type="ARBA" id="ARBA00022692"/>
    </source>
</evidence>
<dbReference type="GO" id="GO:0007517">
    <property type="term" value="P:muscle organ development"/>
    <property type="evidence" value="ECO:0007669"/>
    <property type="project" value="InterPro"/>
</dbReference>
<gene>
    <name evidence="17" type="primary">Dmoj\GI22789</name>
    <name evidence="17" type="ORF">Dmoj_GI22789</name>
</gene>
<keyword evidence="8 16" id="KW-0812">Transmembrane</keyword>